<evidence type="ECO:0000313" key="6">
    <source>
        <dbReference type="Proteomes" id="UP000501690"/>
    </source>
</evidence>
<dbReference type="EMBL" id="CP039347">
    <property type="protein sequence ID" value="QCD89014.1"/>
    <property type="molecule type" value="Genomic_DNA"/>
</dbReference>
<dbReference type="InterPro" id="IPR006501">
    <property type="entry name" value="Pectinesterase_inhib_dom"/>
</dbReference>
<comment type="similarity">
    <text evidence="2">Belongs to the PMEI family.</text>
</comment>
<keyword evidence="1 3" id="KW-0732">Signal</keyword>
<dbReference type="PANTHER" id="PTHR31080">
    <property type="entry name" value="PECTINESTERASE INHIBITOR-LIKE"/>
    <property type="match status" value="1"/>
</dbReference>
<feature type="chain" id="PRO_5020022473" evidence="3">
    <location>
        <begin position="23"/>
        <end position="195"/>
    </location>
</feature>
<evidence type="ECO:0000259" key="4">
    <source>
        <dbReference type="SMART" id="SM00856"/>
    </source>
</evidence>
<evidence type="ECO:0000313" key="5">
    <source>
        <dbReference type="EMBL" id="QCD89014.1"/>
    </source>
</evidence>
<keyword evidence="5" id="KW-0251">Elongation factor</keyword>
<reference evidence="5 6" key="1">
    <citation type="submission" date="2019-04" db="EMBL/GenBank/DDBJ databases">
        <title>An improved genome assembly and genetic linkage map for asparagus bean, Vigna unguiculata ssp. sesquipedialis.</title>
        <authorList>
            <person name="Xia Q."/>
            <person name="Zhang R."/>
            <person name="Dong Y."/>
        </authorList>
    </citation>
    <scope>NUCLEOTIDE SEQUENCE [LARGE SCALE GENOMIC DNA]</scope>
    <source>
        <tissue evidence="5">Leaf</tissue>
    </source>
</reference>
<feature type="domain" description="Pectinesterase inhibitor" evidence="4">
    <location>
        <begin position="32"/>
        <end position="190"/>
    </location>
</feature>
<dbReference type="Proteomes" id="UP000501690">
    <property type="component" value="Linkage Group LG3"/>
</dbReference>
<dbReference type="PANTHER" id="PTHR31080:SF292">
    <property type="entry name" value="PLANT INVERTASE_PECTIN METHYLESTERASE INHIBITOR"/>
    <property type="match status" value="1"/>
</dbReference>
<dbReference type="CDD" id="cd15798">
    <property type="entry name" value="PMEI-like_3"/>
    <property type="match status" value="1"/>
</dbReference>
<gene>
    <name evidence="5" type="ORF">DEO72_LG3g3568</name>
</gene>
<organism evidence="5 6">
    <name type="scientific">Vigna unguiculata</name>
    <name type="common">Cowpea</name>
    <dbReference type="NCBI Taxonomy" id="3917"/>
    <lineage>
        <taxon>Eukaryota</taxon>
        <taxon>Viridiplantae</taxon>
        <taxon>Streptophyta</taxon>
        <taxon>Embryophyta</taxon>
        <taxon>Tracheophyta</taxon>
        <taxon>Spermatophyta</taxon>
        <taxon>Magnoliopsida</taxon>
        <taxon>eudicotyledons</taxon>
        <taxon>Gunneridae</taxon>
        <taxon>Pentapetalae</taxon>
        <taxon>rosids</taxon>
        <taxon>fabids</taxon>
        <taxon>Fabales</taxon>
        <taxon>Fabaceae</taxon>
        <taxon>Papilionoideae</taxon>
        <taxon>50 kb inversion clade</taxon>
        <taxon>NPAAA clade</taxon>
        <taxon>indigoferoid/millettioid clade</taxon>
        <taxon>Phaseoleae</taxon>
        <taxon>Vigna</taxon>
    </lineage>
</organism>
<protein>
    <submittedName>
        <fullName evidence="5">Elongation factor G</fullName>
    </submittedName>
</protein>
<feature type="signal peptide" evidence="3">
    <location>
        <begin position="1"/>
        <end position="22"/>
    </location>
</feature>
<keyword evidence="5" id="KW-0648">Protein biosynthesis</keyword>
<sequence>MAVFRTLVSLMFLSTFLQIAAASASTSDSLKAYKKFIKDECNSTTYPVVCYKSLSPYASKIKRNRVTLTKLSIHVALKAAKSAKSTLTRLSKGKLSHGESSVVGDCRENIEDTLDLLQQSAEGLAHLNGASTADERFQWDSIKTWVSASITDESTCIDEFDEIKVRASLQNKIKTTVYNVSWLISNSLALVNRLY</sequence>
<keyword evidence="6" id="KW-1185">Reference proteome</keyword>
<dbReference type="GO" id="GO:0003746">
    <property type="term" value="F:translation elongation factor activity"/>
    <property type="evidence" value="ECO:0007669"/>
    <property type="project" value="UniProtKB-KW"/>
</dbReference>
<dbReference type="NCBIfam" id="TIGR01614">
    <property type="entry name" value="PME_inhib"/>
    <property type="match status" value="1"/>
</dbReference>
<dbReference type="Pfam" id="PF04043">
    <property type="entry name" value="PMEI"/>
    <property type="match status" value="1"/>
</dbReference>
<dbReference type="AlphaFoldDB" id="A0A4D6LLT7"/>
<dbReference type="SMART" id="SM00856">
    <property type="entry name" value="PMEI"/>
    <property type="match status" value="1"/>
</dbReference>
<name>A0A4D6LLT7_VIGUN</name>
<accession>A0A4D6LLT7</accession>
<dbReference type="SUPFAM" id="SSF101148">
    <property type="entry name" value="Plant invertase/pectin methylesterase inhibitor"/>
    <property type="match status" value="1"/>
</dbReference>
<dbReference type="InterPro" id="IPR051955">
    <property type="entry name" value="PME_Inhibitor"/>
</dbReference>
<dbReference type="OrthoDB" id="1430376at2759"/>
<dbReference type="InterPro" id="IPR035513">
    <property type="entry name" value="Invertase/methylesterase_inhib"/>
</dbReference>
<proteinExistence type="inferred from homology"/>
<evidence type="ECO:0000256" key="3">
    <source>
        <dbReference type="SAM" id="SignalP"/>
    </source>
</evidence>
<dbReference type="GO" id="GO:0004857">
    <property type="term" value="F:enzyme inhibitor activity"/>
    <property type="evidence" value="ECO:0007669"/>
    <property type="project" value="InterPro"/>
</dbReference>
<evidence type="ECO:0000256" key="2">
    <source>
        <dbReference type="ARBA" id="ARBA00038471"/>
    </source>
</evidence>
<dbReference type="Gramene" id="Vigun11g221100.1.v1.2">
    <property type="protein sequence ID" value="Vigun11g221100.1.v1.2.CDS.1"/>
    <property type="gene ID" value="Vigun11g221100.v1.2"/>
</dbReference>
<evidence type="ECO:0000256" key="1">
    <source>
        <dbReference type="ARBA" id="ARBA00022729"/>
    </source>
</evidence>
<dbReference type="Gene3D" id="1.20.140.40">
    <property type="entry name" value="Invertase/pectin methylesterase inhibitor family protein"/>
    <property type="match status" value="1"/>
</dbReference>